<dbReference type="Pfam" id="PF00953">
    <property type="entry name" value="Glycos_transf_4"/>
    <property type="match status" value="1"/>
</dbReference>
<dbReference type="PANTHER" id="PTHR22926:SF3">
    <property type="entry name" value="UNDECAPRENYL-PHOSPHATE ALPHA-N-ACETYLGLUCOSAMINYL 1-PHOSPHATE TRANSFERASE"/>
    <property type="match status" value="1"/>
</dbReference>
<protein>
    <submittedName>
        <fullName evidence="9">Glycosyltransferase family 4 protein</fullName>
        <ecNumber evidence="9">2.7.8.-</ecNumber>
    </submittedName>
</protein>
<dbReference type="GO" id="GO:0071555">
    <property type="term" value="P:cell wall organization"/>
    <property type="evidence" value="ECO:0007669"/>
    <property type="project" value="TreeGrafter"/>
</dbReference>
<keyword evidence="3 9" id="KW-0808">Transferase</keyword>
<reference evidence="9 10" key="1">
    <citation type="journal article" date="2007" name="Appl. Environ. Microbiol.">
        <title>Genome sequence of the cellulolytic gliding bacterium Cytophaga hutchinsonii.</title>
        <authorList>
            <person name="Xie G."/>
            <person name="Bruce D.C."/>
            <person name="Challacombe J.F."/>
            <person name="Chertkov O."/>
            <person name="Detter J.C."/>
            <person name="Gilna P."/>
            <person name="Han C.S."/>
            <person name="Lucas S."/>
            <person name="Misra M."/>
            <person name="Myers G.L."/>
            <person name="Richardson P."/>
            <person name="Tapia R."/>
            <person name="Thayer N."/>
            <person name="Thompson L.S."/>
            <person name="Brettin T.S."/>
            <person name="Henrissat B."/>
            <person name="Wilson D.B."/>
            <person name="McBride M.J."/>
        </authorList>
    </citation>
    <scope>NUCLEOTIDE SEQUENCE [LARGE SCALE GENOMIC DNA]</scope>
    <source>
        <strain evidence="10">ATCC 33406 / DSM 1761 / CIP 103989 / NBRC 15051 / NCIMB 9469 / D465</strain>
    </source>
</reference>
<feature type="transmembrane region" description="Helical" evidence="8">
    <location>
        <begin position="191"/>
        <end position="209"/>
    </location>
</feature>
<proteinExistence type="predicted"/>
<keyword evidence="7" id="KW-0460">Magnesium</keyword>
<dbReference type="InterPro" id="IPR018480">
    <property type="entry name" value="PNAcMuramoyl-5peptid_Trfase_CS"/>
</dbReference>
<dbReference type="CDD" id="cd06853">
    <property type="entry name" value="GT_WecA_like"/>
    <property type="match status" value="1"/>
</dbReference>
<feature type="transmembrane region" description="Helical" evidence="8">
    <location>
        <begin position="51"/>
        <end position="72"/>
    </location>
</feature>
<feature type="transmembrane region" description="Helical" evidence="8">
    <location>
        <begin position="247"/>
        <end position="268"/>
    </location>
</feature>
<evidence type="ECO:0000256" key="2">
    <source>
        <dbReference type="ARBA" id="ARBA00022475"/>
    </source>
</evidence>
<dbReference type="PROSITE" id="PS01348">
    <property type="entry name" value="MRAY_2"/>
    <property type="match status" value="1"/>
</dbReference>
<dbReference type="GO" id="GO:0005886">
    <property type="term" value="C:plasma membrane"/>
    <property type="evidence" value="ECO:0007669"/>
    <property type="project" value="UniProtKB-SubCell"/>
</dbReference>
<keyword evidence="10" id="KW-1185">Reference proteome</keyword>
<dbReference type="PANTHER" id="PTHR22926">
    <property type="entry name" value="PHOSPHO-N-ACETYLMURAMOYL-PENTAPEPTIDE-TRANSFERASE"/>
    <property type="match status" value="1"/>
</dbReference>
<evidence type="ECO:0000256" key="4">
    <source>
        <dbReference type="ARBA" id="ARBA00022692"/>
    </source>
</evidence>
<dbReference type="RefSeq" id="WP_011586245.1">
    <property type="nucleotide sequence ID" value="NC_008255.1"/>
</dbReference>
<dbReference type="GO" id="GO:0046872">
    <property type="term" value="F:metal ion binding"/>
    <property type="evidence" value="ECO:0007669"/>
    <property type="project" value="UniProtKB-KW"/>
</dbReference>
<dbReference type="KEGG" id="chu:CHU_2888"/>
<dbReference type="GO" id="GO:0016780">
    <property type="term" value="F:phosphotransferase activity, for other substituted phosphate groups"/>
    <property type="evidence" value="ECO:0007669"/>
    <property type="project" value="InterPro"/>
</dbReference>
<feature type="transmembrane region" description="Helical" evidence="8">
    <location>
        <begin position="12"/>
        <end position="30"/>
    </location>
</feature>
<feature type="transmembrane region" description="Helical" evidence="8">
    <location>
        <begin position="108"/>
        <end position="128"/>
    </location>
</feature>
<feature type="transmembrane region" description="Helical" evidence="8">
    <location>
        <begin position="299"/>
        <end position="316"/>
    </location>
</feature>
<feature type="transmembrane region" description="Helical" evidence="8">
    <location>
        <begin position="221"/>
        <end position="241"/>
    </location>
</feature>
<feature type="transmembrane region" description="Helical" evidence="8">
    <location>
        <begin position="78"/>
        <end position="96"/>
    </location>
</feature>
<keyword evidence="5 8" id="KW-1133">Transmembrane helix</keyword>
<evidence type="ECO:0000313" key="10">
    <source>
        <dbReference type="Proteomes" id="UP000001822"/>
    </source>
</evidence>
<dbReference type="AlphaFoldDB" id="A0A6N4SUY8"/>
<gene>
    <name evidence="9" type="primary">rfe</name>
    <name evidence="9" type="ordered locus">CHU_2888</name>
</gene>
<keyword evidence="2" id="KW-1003">Cell membrane</keyword>
<comment type="subcellular location">
    <subcellularLocation>
        <location evidence="1">Cell membrane</location>
        <topology evidence="1">Multi-pass membrane protein</topology>
    </subcellularLocation>
</comment>
<organism evidence="9 10">
    <name type="scientific">Cytophaga hutchinsonii (strain ATCC 33406 / DSM 1761 / CIP 103989 / NBRC 15051 / NCIMB 9469 / D465)</name>
    <dbReference type="NCBI Taxonomy" id="269798"/>
    <lineage>
        <taxon>Bacteria</taxon>
        <taxon>Pseudomonadati</taxon>
        <taxon>Bacteroidota</taxon>
        <taxon>Cytophagia</taxon>
        <taxon>Cytophagales</taxon>
        <taxon>Cytophagaceae</taxon>
        <taxon>Cytophaga</taxon>
    </lineage>
</organism>
<evidence type="ECO:0000256" key="6">
    <source>
        <dbReference type="ARBA" id="ARBA00023136"/>
    </source>
</evidence>
<evidence type="ECO:0000256" key="1">
    <source>
        <dbReference type="ARBA" id="ARBA00004651"/>
    </source>
</evidence>
<comment type="cofactor">
    <cofactor evidence="7">
        <name>Mg(2+)</name>
        <dbReference type="ChEBI" id="CHEBI:18420"/>
    </cofactor>
</comment>
<feature type="transmembrane region" description="Helical" evidence="8">
    <location>
        <begin position="322"/>
        <end position="340"/>
    </location>
</feature>
<feature type="binding site" evidence="7">
    <location>
        <position position="158"/>
    </location>
    <ligand>
        <name>Mg(2+)</name>
        <dbReference type="ChEBI" id="CHEBI:18420"/>
    </ligand>
</feature>
<dbReference type="EC" id="2.7.8.-" evidence="9"/>
<keyword evidence="6 8" id="KW-0472">Membrane</keyword>
<dbReference type="InterPro" id="IPR000715">
    <property type="entry name" value="Glycosyl_transferase_4"/>
</dbReference>
<keyword evidence="7" id="KW-0479">Metal-binding</keyword>
<name>A0A6N4SUY8_CYTH3</name>
<accession>A0A6N4SUY8</accession>
<dbReference type="GO" id="GO:0009103">
    <property type="term" value="P:lipopolysaccharide biosynthetic process"/>
    <property type="evidence" value="ECO:0007669"/>
    <property type="project" value="TreeGrafter"/>
</dbReference>
<evidence type="ECO:0000256" key="5">
    <source>
        <dbReference type="ARBA" id="ARBA00022989"/>
    </source>
</evidence>
<dbReference type="GO" id="GO:0044038">
    <property type="term" value="P:cell wall macromolecule biosynthetic process"/>
    <property type="evidence" value="ECO:0007669"/>
    <property type="project" value="TreeGrafter"/>
</dbReference>
<feature type="transmembrane region" description="Helical" evidence="8">
    <location>
        <begin position="166"/>
        <end position="185"/>
    </location>
</feature>
<keyword evidence="4 8" id="KW-0812">Transmembrane</keyword>
<evidence type="ECO:0000256" key="3">
    <source>
        <dbReference type="ARBA" id="ARBA00022679"/>
    </source>
</evidence>
<feature type="binding site" evidence="7">
    <location>
        <position position="218"/>
    </location>
    <ligand>
        <name>Mg(2+)</name>
        <dbReference type="ChEBI" id="CHEBI:18420"/>
    </ligand>
</feature>
<dbReference type="PROSITE" id="PS01347">
    <property type="entry name" value="MRAY_1"/>
    <property type="match status" value="1"/>
</dbReference>
<feature type="transmembrane region" description="Helical" evidence="8">
    <location>
        <begin position="140"/>
        <end position="159"/>
    </location>
</feature>
<evidence type="ECO:0000313" key="9">
    <source>
        <dbReference type="EMBL" id="ABG60135.1"/>
    </source>
</evidence>
<evidence type="ECO:0000256" key="8">
    <source>
        <dbReference type="SAM" id="Phobius"/>
    </source>
</evidence>
<dbReference type="Proteomes" id="UP000001822">
    <property type="component" value="Chromosome"/>
</dbReference>
<dbReference type="EMBL" id="CP000383">
    <property type="protein sequence ID" value="ABG60135.1"/>
    <property type="molecule type" value="Genomic_DNA"/>
</dbReference>
<sequence length="380" mass="42055">MENILFQYADLLLAYILSFASAFIAIPIVIKQSKKNNLLDKPDFRKQHKEPIPTMGGVGIFAGLIVSGFIWIDLLSVRESIGISVAISMLLVTGIVDDIKGLSAVFRLGIQCIGGVLAIQAGLVIHLPSIFQFSVETMMIIEYGVTIFLIAGVTNAFNLIDGIDGLAGGLGFINASMFGFLFLYFGNTGFAVLSFSFAAALLAFLKYNFNPARIFMGDTGSLVLGYLMIVFAIKVFNLSYAHTHSNTFILLVFSIVLVPVIDTARVFLFRILKGKSPFSADRSHIHHLLLKTGFNHKKASLILCFANIVLIVEAYLLRNVDIPLAILLLIVSAIFLIEIISIKRLFKIRTTVHILYNEYKKGSADNQLLLKYLNEKKKYE</sequence>
<evidence type="ECO:0000256" key="7">
    <source>
        <dbReference type="PIRSR" id="PIRSR600715-1"/>
    </source>
</evidence>